<comment type="caution">
    <text evidence="1">The sequence shown here is derived from an EMBL/GenBank/DDBJ whole genome shotgun (WGS) entry which is preliminary data.</text>
</comment>
<dbReference type="Proteomes" id="UP000280008">
    <property type="component" value="Unassembled WGS sequence"/>
</dbReference>
<gene>
    <name evidence="1" type="ORF">C8E83_1301</name>
</gene>
<reference evidence="1 2" key="1">
    <citation type="submission" date="2018-10" db="EMBL/GenBank/DDBJ databases">
        <title>Sequencing the genomes of 1000 actinobacteria strains.</title>
        <authorList>
            <person name="Klenk H.-P."/>
        </authorList>
    </citation>
    <scope>NUCLEOTIDE SEQUENCE [LARGE SCALE GENOMIC DNA]</scope>
    <source>
        <strain evidence="1 2">DSM 17894</strain>
    </source>
</reference>
<proteinExistence type="predicted"/>
<organism evidence="1 2">
    <name type="scientific">Frondihabitans australicus</name>
    <dbReference type="NCBI Taxonomy" id="386892"/>
    <lineage>
        <taxon>Bacteria</taxon>
        <taxon>Bacillati</taxon>
        <taxon>Actinomycetota</taxon>
        <taxon>Actinomycetes</taxon>
        <taxon>Micrococcales</taxon>
        <taxon>Microbacteriaceae</taxon>
        <taxon>Frondihabitans</taxon>
    </lineage>
</organism>
<sequence length="37" mass="4155">MILLCCLLWARSGDGAALADRRARVVERTELLPVTER</sequence>
<accession>A0A495IDW2</accession>
<name>A0A495IDW2_9MICO</name>
<protein>
    <submittedName>
        <fullName evidence="1">Uncharacterized protein</fullName>
    </submittedName>
</protein>
<keyword evidence="2" id="KW-1185">Reference proteome</keyword>
<dbReference type="EMBL" id="RBKS01000001">
    <property type="protein sequence ID" value="RKR74193.1"/>
    <property type="molecule type" value="Genomic_DNA"/>
</dbReference>
<evidence type="ECO:0000313" key="2">
    <source>
        <dbReference type="Proteomes" id="UP000280008"/>
    </source>
</evidence>
<evidence type="ECO:0000313" key="1">
    <source>
        <dbReference type="EMBL" id="RKR74193.1"/>
    </source>
</evidence>
<dbReference type="AlphaFoldDB" id="A0A495IDW2"/>